<evidence type="ECO:0000256" key="1">
    <source>
        <dbReference type="SAM" id="MobiDB-lite"/>
    </source>
</evidence>
<name>A0A6A1Z978_9LACO</name>
<reference evidence="2 3" key="1">
    <citation type="submission" date="2019-09" db="EMBL/GenBank/DDBJ databases">
        <title>Investigation of probiotic properties of different lactic acid bacteria.</title>
        <authorList>
            <person name="Jaomanjaka F."/>
            <person name="Blanc P."/>
        </authorList>
    </citation>
    <scope>NUCLEOTIDE SEQUENCE [LARGE SCALE GENOMIC DNA]</scope>
    <source>
        <strain evidence="2 3">BIO6272</strain>
    </source>
</reference>
<dbReference type="EMBL" id="WBOB01000002">
    <property type="protein sequence ID" value="KAB1978269.1"/>
    <property type="molecule type" value="Genomic_DNA"/>
</dbReference>
<dbReference type="Proteomes" id="UP000430323">
    <property type="component" value="Unassembled WGS sequence"/>
</dbReference>
<comment type="caution">
    <text evidence="2">The sequence shown here is derived from an EMBL/GenBank/DDBJ whole genome shotgun (WGS) entry which is preliminary data.</text>
</comment>
<feature type="compositionally biased region" description="Low complexity" evidence="1">
    <location>
        <begin position="7"/>
        <end position="26"/>
    </location>
</feature>
<evidence type="ECO:0000313" key="2">
    <source>
        <dbReference type="EMBL" id="KAB1978269.1"/>
    </source>
</evidence>
<protein>
    <submittedName>
        <fullName evidence="2">Autotransporter</fullName>
    </submittedName>
</protein>
<organism evidence="2 3">
    <name type="scientific">Lactobacillus crispatus</name>
    <dbReference type="NCBI Taxonomy" id="47770"/>
    <lineage>
        <taxon>Bacteria</taxon>
        <taxon>Bacillati</taxon>
        <taxon>Bacillota</taxon>
        <taxon>Bacilli</taxon>
        <taxon>Lactobacillales</taxon>
        <taxon>Lactobacillaceae</taxon>
        <taxon>Lactobacillus</taxon>
    </lineage>
</organism>
<evidence type="ECO:0000313" key="3">
    <source>
        <dbReference type="Proteomes" id="UP000430323"/>
    </source>
</evidence>
<gene>
    <name evidence="2" type="ORF">F8251_00785</name>
</gene>
<dbReference type="AlphaFoldDB" id="A0A6A1Z978"/>
<proteinExistence type="predicted"/>
<dbReference type="RefSeq" id="WP_151495036.1">
    <property type="nucleotide sequence ID" value="NZ_CP118077.1"/>
</dbReference>
<accession>A0A6A1Z978</accession>
<feature type="region of interest" description="Disordered" evidence="1">
    <location>
        <begin position="1"/>
        <end position="28"/>
    </location>
</feature>
<sequence length="159" mass="18422">MTENNDKNLQNNNNQNQQPNNQASDNNTDKVTQMANEGKHLQDMMALIDEKEKSSEIADLNNKPAFLTINKGQRNEYILEVMFPGVAKASELRDDARNGYGTIDQTYFMKEIAIKELIVRPKIYSLDWFGRRGGYDDAFKQIYGWFLDCINGRPYREED</sequence>